<protein>
    <recommendedName>
        <fullName evidence="2">MSV199 domain-containing protein</fullName>
    </recommendedName>
</protein>
<accession>A0A6C0HKF9</accession>
<proteinExistence type="predicted"/>
<evidence type="ECO:0000313" key="1">
    <source>
        <dbReference type="EMBL" id="QHT80645.1"/>
    </source>
</evidence>
<dbReference type="AlphaFoldDB" id="A0A6C0HKF9"/>
<sequence>MSELNIIELIEKHPISKLTDTYNMKLLEKIKENFTDSEQQLFISSFYCYLNYDTKNEFVVDLDTVWKWLGFSKKYYANTVLNKHFIEKIDYIHLATANAVARSDDEKWGGQNIKKIMMTIRCFKSLCLKAQTKKASEIHEYYMKMEEVLHEVMEEEGKELKNKMKEQKLLLEHRATEIDQKSAELEKTKTILKQTPELEKHRVLLNEYGYIHGALVYIVRIKLCEDGKYIIKIGESRKGIKNRLQEFKKKYGDQVLIMECFPVHDSVGFEKYIHHHPEIHPHQVKNLKGHEMEQELFMMGGELTYQRLIHIIETSIMNYNNPVAENERLKLEIDQLRAGAPPASSDNTLLLSILEKVKNLESSNKEILARLNAMQTKTTTACEQPDPHLGPRLQKIHPETLSLVHVYETVTECMKEDHSIKRPSINKAVRENTIYHGFRWNLVERDMDASVLMNLPPTKATKQQKNGYIAKMNMEKTAILNVYLDRKTAARCNSYPSISSLDNAVKHQTIKDGYYYQLYEECDESLRNRFQENRDIVMYHDGIGKYNGQTKIAEYKSRFDCTAQAGISQKSLAKVLDTKMLYKGFRFVSLGEKLYM</sequence>
<evidence type="ECO:0008006" key="2">
    <source>
        <dbReference type="Google" id="ProtNLM"/>
    </source>
</evidence>
<reference evidence="1" key="1">
    <citation type="journal article" date="2020" name="Nature">
        <title>Giant virus diversity and host interactions through global metagenomics.</title>
        <authorList>
            <person name="Schulz F."/>
            <person name="Roux S."/>
            <person name="Paez-Espino D."/>
            <person name="Jungbluth S."/>
            <person name="Walsh D.A."/>
            <person name="Denef V.J."/>
            <person name="McMahon K.D."/>
            <person name="Konstantinidis K.T."/>
            <person name="Eloe-Fadrosh E.A."/>
            <person name="Kyrpides N.C."/>
            <person name="Woyke T."/>
        </authorList>
    </citation>
    <scope>NUCLEOTIDE SEQUENCE</scope>
    <source>
        <strain evidence="1">GVMAG-M-3300023184-121</strain>
    </source>
</reference>
<name>A0A6C0HKF9_9ZZZZ</name>
<dbReference type="EMBL" id="MN739974">
    <property type="protein sequence ID" value="QHT80645.1"/>
    <property type="molecule type" value="Genomic_DNA"/>
</dbReference>
<organism evidence="1">
    <name type="scientific">viral metagenome</name>
    <dbReference type="NCBI Taxonomy" id="1070528"/>
    <lineage>
        <taxon>unclassified sequences</taxon>
        <taxon>metagenomes</taxon>
        <taxon>organismal metagenomes</taxon>
    </lineage>
</organism>